<dbReference type="OrthoDB" id="3930546at2"/>
<dbReference type="EMBL" id="VWPH01000008">
    <property type="protein sequence ID" value="KAA5831769.1"/>
    <property type="molecule type" value="Genomic_DNA"/>
</dbReference>
<organism evidence="2 3">
    <name type="scientific">Saccharopolyspora hirsuta</name>
    <dbReference type="NCBI Taxonomy" id="1837"/>
    <lineage>
        <taxon>Bacteria</taxon>
        <taxon>Bacillati</taxon>
        <taxon>Actinomycetota</taxon>
        <taxon>Actinomycetes</taxon>
        <taxon>Pseudonocardiales</taxon>
        <taxon>Pseudonocardiaceae</taxon>
        <taxon>Saccharopolyspora</taxon>
    </lineage>
</organism>
<keyword evidence="3" id="KW-1185">Reference proteome</keyword>
<sequence>MKIKIKPFDAAVGVQQDKLTAAVAKLYEKLYPMKEGNIFKGQQKFGDTKVEWDLKKAPAFGLEAPSLETWRTCIDRNGNKLTNAGSVPSGAVFSVTLPEFFGQFTKEGGNPVGGTTKVVAYGKAEVASGALSITTLALWLDQAHWNKWDRAIVNQIIVPKVLNMVDLVLDGLKLPVLEPVPDVKLDLELGEVVIADKRLLVTAQQKSGRSDSQIDLTIPQQDVFALLGKNLAGQVVTGKIQKMKPDERQIWKWEKDYKFLKPRATIWLDKVVDISFPGTSNPAKIKAQPTITTEASVDPGSMSEKGCSVERGGNKL</sequence>
<reference evidence="2 3" key="1">
    <citation type="submission" date="2019-09" db="EMBL/GenBank/DDBJ databases">
        <title>Draft genome sequence of the thermophilic Saccharopolyspora hirsuta VKM Ac-666T.</title>
        <authorList>
            <person name="Lobastova T.G."/>
            <person name="Fokina V."/>
            <person name="Bragin E.Y."/>
            <person name="Shtratnikova V.Y."/>
            <person name="Starodumova I.P."/>
            <person name="Tarlachkov S.V."/>
            <person name="Donova M.V."/>
        </authorList>
    </citation>
    <scope>NUCLEOTIDE SEQUENCE [LARGE SCALE GENOMIC DNA]</scope>
    <source>
        <strain evidence="2 3">VKM Ac-666</strain>
    </source>
</reference>
<name>A0A5M7BPL7_SACHI</name>
<gene>
    <name evidence="2" type="ORF">F1721_18170</name>
</gene>
<feature type="region of interest" description="Disordered" evidence="1">
    <location>
        <begin position="284"/>
        <end position="316"/>
    </location>
</feature>
<proteinExistence type="predicted"/>
<dbReference type="RefSeq" id="WP_150067913.1">
    <property type="nucleotide sequence ID" value="NZ_VWPH01000008.1"/>
</dbReference>
<protein>
    <submittedName>
        <fullName evidence="2">Uncharacterized protein</fullName>
    </submittedName>
</protein>
<dbReference type="Proteomes" id="UP000323946">
    <property type="component" value="Unassembled WGS sequence"/>
</dbReference>
<evidence type="ECO:0000313" key="3">
    <source>
        <dbReference type="Proteomes" id="UP000323946"/>
    </source>
</evidence>
<accession>A0A5M7BPL7</accession>
<evidence type="ECO:0000256" key="1">
    <source>
        <dbReference type="SAM" id="MobiDB-lite"/>
    </source>
</evidence>
<evidence type="ECO:0000313" key="2">
    <source>
        <dbReference type="EMBL" id="KAA5831769.1"/>
    </source>
</evidence>
<dbReference type="AlphaFoldDB" id="A0A5M7BPL7"/>
<comment type="caution">
    <text evidence="2">The sequence shown here is derived from an EMBL/GenBank/DDBJ whole genome shotgun (WGS) entry which is preliminary data.</text>
</comment>